<protein>
    <recommendedName>
        <fullName evidence="5">Ribosome maturation factor RimM</fullName>
    </recommendedName>
</protein>
<dbReference type="InterPro" id="IPR056792">
    <property type="entry name" value="PRC_RimM"/>
</dbReference>
<feature type="region of interest" description="Disordered" evidence="6">
    <location>
        <begin position="160"/>
        <end position="183"/>
    </location>
</feature>
<evidence type="ECO:0000259" key="8">
    <source>
        <dbReference type="Pfam" id="PF24986"/>
    </source>
</evidence>
<feature type="domain" description="RimM N-terminal" evidence="7">
    <location>
        <begin position="8"/>
        <end position="86"/>
    </location>
</feature>
<keyword evidence="2 5" id="KW-0690">Ribosome biogenesis</keyword>
<dbReference type="Proteomes" id="UP001595528">
    <property type="component" value="Unassembled WGS sequence"/>
</dbReference>
<dbReference type="NCBIfam" id="TIGR02273">
    <property type="entry name" value="16S_RimM"/>
    <property type="match status" value="1"/>
</dbReference>
<dbReference type="InterPro" id="IPR009000">
    <property type="entry name" value="Transl_B-barrel_sf"/>
</dbReference>
<dbReference type="InterPro" id="IPR011961">
    <property type="entry name" value="RimM"/>
</dbReference>
<dbReference type="Pfam" id="PF24986">
    <property type="entry name" value="PRC_RimM"/>
    <property type="match status" value="1"/>
</dbReference>
<reference evidence="10" key="1">
    <citation type="journal article" date="2019" name="Int. J. Syst. Evol. Microbiol.">
        <title>The Global Catalogue of Microorganisms (GCM) 10K type strain sequencing project: providing services to taxonomists for standard genome sequencing and annotation.</title>
        <authorList>
            <consortium name="The Broad Institute Genomics Platform"/>
            <consortium name="The Broad Institute Genome Sequencing Center for Infectious Disease"/>
            <person name="Wu L."/>
            <person name="Ma J."/>
        </authorList>
    </citation>
    <scope>NUCLEOTIDE SEQUENCE [LARGE SCALE GENOMIC DNA]</scope>
    <source>
        <strain evidence="10">KCTC 42964</strain>
    </source>
</reference>
<evidence type="ECO:0000256" key="3">
    <source>
        <dbReference type="ARBA" id="ARBA00022552"/>
    </source>
</evidence>
<evidence type="ECO:0000256" key="6">
    <source>
        <dbReference type="SAM" id="MobiDB-lite"/>
    </source>
</evidence>
<dbReference type="Gene3D" id="2.40.30.60">
    <property type="entry name" value="RimM"/>
    <property type="match status" value="1"/>
</dbReference>
<keyword evidence="10" id="KW-1185">Reference proteome</keyword>
<comment type="subcellular location">
    <subcellularLocation>
        <location evidence="5">Cytoplasm</location>
    </subcellularLocation>
</comment>
<evidence type="ECO:0000256" key="5">
    <source>
        <dbReference type="HAMAP-Rule" id="MF_00014"/>
    </source>
</evidence>
<proteinExistence type="inferred from homology"/>
<feature type="compositionally biased region" description="Basic and acidic residues" evidence="6">
    <location>
        <begin position="167"/>
        <end position="183"/>
    </location>
</feature>
<gene>
    <name evidence="5 9" type="primary">rimM</name>
    <name evidence="9" type="ORF">ACFOGJ_13395</name>
</gene>
<dbReference type="Gene3D" id="2.30.30.240">
    <property type="entry name" value="PRC-barrel domain"/>
    <property type="match status" value="1"/>
</dbReference>
<name>A0ABV7L1D0_9PROT</name>
<evidence type="ECO:0000259" key="7">
    <source>
        <dbReference type="Pfam" id="PF01782"/>
    </source>
</evidence>
<comment type="caution">
    <text evidence="9">The sequence shown here is derived from an EMBL/GenBank/DDBJ whole genome shotgun (WGS) entry which is preliminary data.</text>
</comment>
<dbReference type="EMBL" id="JBHRTR010000028">
    <property type="protein sequence ID" value="MFC3228234.1"/>
    <property type="molecule type" value="Genomic_DNA"/>
</dbReference>
<dbReference type="RefSeq" id="WP_379901159.1">
    <property type="nucleotide sequence ID" value="NZ_JBHRTR010000028.1"/>
</dbReference>
<evidence type="ECO:0000256" key="4">
    <source>
        <dbReference type="ARBA" id="ARBA00023186"/>
    </source>
</evidence>
<accession>A0ABV7L1D0</accession>
<sequence>MTEPMVRLGTIVGPHGIRGAVRVKTYTEDPMNIAAYGPVYDRAGRRRLDLRVLGPAKAGALVAIAGVADRDAAEALRGLDLHVPRTALPALADADEFYNADLIGLLAEDPDGQPLGRVTDVQDFGAGPLLEIRGAADLLLPFTRDTVPVVDLAGGRLQVVPPTEVSPEPHEADGAGDRPEAGE</sequence>
<comment type="subunit">
    <text evidence="5">Binds ribosomal protein uS19.</text>
</comment>
<dbReference type="InterPro" id="IPR036976">
    <property type="entry name" value="RimM_N_sf"/>
</dbReference>
<evidence type="ECO:0000313" key="9">
    <source>
        <dbReference type="EMBL" id="MFC3228234.1"/>
    </source>
</evidence>
<dbReference type="SUPFAM" id="SSF50346">
    <property type="entry name" value="PRC-barrel domain"/>
    <property type="match status" value="1"/>
</dbReference>
<keyword evidence="3 5" id="KW-0698">rRNA processing</keyword>
<evidence type="ECO:0000313" key="10">
    <source>
        <dbReference type="Proteomes" id="UP001595528"/>
    </source>
</evidence>
<keyword evidence="1 5" id="KW-0963">Cytoplasm</keyword>
<comment type="domain">
    <text evidence="5">The PRC barrel domain binds ribosomal protein uS19.</text>
</comment>
<feature type="domain" description="Ribosome maturation factor RimM PRC barrel" evidence="8">
    <location>
        <begin position="101"/>
        <end position="164"/>
    </location>
</feature>
<dbReference type="HAMAP" id="MF_00014">
    <property type="entry name" value="Ribosome_mat_RimM"/>
    <property type="match status" value="1"/>
</dbReference>
<evidence type="ECO:0000256" key="1">
    <source>
        <dbReference type="ARBA" id="ARBA00022490"/>
    </source>
</evidence>
<organism evidence="9 10">
    <name type="scientific">Marinibaculum pumilum</name>
    <dbReference type="NCBI Taxonomy" id="1766165"/>
    <lineage>
        <taxon>Bacteria</taxon>
        <taxon>Pseudomonadati</taxon>
        <taxon>Pseudomonadota</taxon>
        <taxon>Alphaproteobacteria</taxon>
        <taxon>Rhodospirillales</taxon>
        <taxon>Rhodospirillaceae</taxon>
        <taxon>Marinibaculum</taxon>
    </lineage>
</organism>
<dbReference type="PANTHER" id="PTHR33692">
    <property type="entry name" value="RIBOSOME MATURATION FACTOR RIMM"/>
    <property type="match status" value="1"/>
</dbReference>
<dbReference type="PANTHER" id="PTHR33692:SF1">
    <property type="entry name" value="RIBOSOME MATURATION FACTOR RIMM"/>
    <property type="match status" value="1"/>
</dbReference>
<dbReference type="SUPFAM" id="SSF50447">
    <property type="entry name" value="Translation proteins"/>
    <property type="match status" value="1"/>
</dbReference>
<dbReference type="InterPro" id="IPR011033">
    <property type="entry name" value="PRC_barrel-like_sf"/>
</dbReference>
<keyword evidence="4 5" id="KW-0143">Chaperone</keyword>
<dbReference type="Pfam" id="PF01782">
    <property type="entry name" value="RimM"/>
    <property type="match status" value="1"/>
</dbReference>
<dbReference type="InterPro" id="IPR002676">
    <property type="entry name" value="RimM_N"/>
</dbReference>
<evidence type="ECO:0000256" key="2">
    <source>
        <dbReference type="ARBA" id="ARBA00022517"/>
    </source>
</evidence>
<comment type="function">
    <text evidence="5">An accessory protein needed during the final step in the assembly of 30S ribosomal subunit, possibly for assembly of the head region. Essential for efficient processing of 16S rRNA. May be needed both before and after RbfA during the maturation of 16S rRNA. It has affinity for free ribosomal 30S subunits but not for 70S ribosomes.</text>
</comment>
<comment type="similarity">
    <text evidence="5">Belongs to the RimM family.</text>
</comment>